<comment type="caution">
    <text evidence="8">The sequence shown here is derived from an EMBL/GenBank/DDBJ whole genome shotgun (WGS) entry which is preliminary data.</text>
</comment>
<dbReference type="SUPFAM" id="SSF51445">
    <property type="entry name" value="(Trans)glycosidases"/>
    <property type="match status" value="1"/>
</dbReference>
<dbReference type="PROSITE" id="PS51760">
    <property type="entry name" value="GH10_2"/>
    <property type="match status" value="1"/>
</dbReference>
<dbReference type="GO" id="GO:0031176">
    <property type="term" value="F:endo-1,4-beta-xylanase activity"/>
    <property type="evidence" value="ECO:0007669"/>
    <property type="project" value="UniProtKB-EC"/>
</dbReference>
<reference evidence="8" key="1">
    <citation type="journal article" date="2020" name="Stud. Mycol.">
        <title>101 Dothideomycetes genomes: a test case for predicting lifestyles and emergence of pathogens.</title>
        <authorList>
            <person name="Haridas S."/>
            <person name="Albert R."/>
            <person name="Binder M."/>
            <person name="Bloem J."/>
            <person name="Labutti K."/>
            <person name="Salamov A."/>
            <person name="Andreopoulos B."/>
            <person name="Baker S."/>
            <person name="Barry K."/>
            <person name="Bills G."/>
            <person name="Bluhm B."/>
            <person name="Cannon C."/>
            <person name="Castanera R."/>
            <person name="Culley D."/>
            <person name="Daum C."/>
            <person name="Ezra D."/>
            <person name="Gonzalez J."/>
            <person name="Henrissat B."/>
            <person name="Kuo A."/>
            <person name="Liang C."/>
            <person name="Lipzen A."/>
            <person name="Lutzoni F."/>
            <person name="Magnuson J."/>
            <person name="Mondo S."/>
            <person name="Nolan M."/>
            <person name="Ohm R."/>
            <person name="Pangilinan J."/>
            <person name="Park H.-J."/>
            <person name="Ramirez L."/>
            <person name="Alfaro M."/>
            <person name="Sun H."/>
            <person name="Tritt A."/>
            <person name="Yoshinaga Y."/>
            <person name="Zwiers L.-H."/>
            <person name="Turgeon B."/>
            <person name="Goodwin S."/>
            <person name="Spatafora J."/>
            <person name="Crous P."/>
            <person name="Grigoriev I."/>
        </authorList>
    </citation>
    <scope>NUCLEOTIDE SEQUENCE</scope>
    <source>
        <strain evidence="8">CBS 101060</strain>
    </source>
</reference>
<accession>A0A9P4SCX1</accession>
<feature type="domain" description="GH10" evidence="7">
    <location>
        <begin position="1"/>
        <end position="161"/>
    </location>
</feature>
<dbReference type="PANTHER" id="PTHR31490:SF76">
    <property type="entry name" value="ENDO-1,4-BETA-XYLANASE C"/>
    <property type="match status" value="1"/>
</dbReference>
<dbReference type="GO" id="GO:0000272">
    <property type="term" value="P:polysaccharide catabolic process"/>
    <property type="evidence" value="ECO:0007669"/>
    <property type="project" value="UniProtKB-KW"/>
</dbReference>
<dbReference type="InterPro" id="IPR017853">
    <property type="entry name" value="GH"/>
</dbReference>
<evidence type="ECO:0000256" key="6">
    <source>
        <dbReference type="RuleBase" id="RU361174"/>
    </source>
</evidence>
<keyword evidence="3 6" id="KW-0119">Carbohydrate metabolism</keyword>
<evidence type="ECO:0000256" key="3">
    <source>
        <dbReference type="ARBA" id="ARBA00023277"/>
    </source>
</evidence>
<comment type="catalytic activity">
    <reaction evidence="6">
        <text>Endohydrolysis of (1-&gt;4)-beta-D-xylosidic linkages in xylans.</text>
        <dbReference type="EC" id="3.2.1.8"/>
    </reaction>
</comment>
<dbReference type="Pfam" id="PF00331">
    <property type="entry name" value="Glyco_hydro_10"/>
    <property type="match status" value="1"/>
</dbReference>
<keyword evidence="5 6" id="KW-0624">Polysaccharide degradation</keyword>
<keyword evidence="9" id="KW-1185">Reference proteome</keyword>
<evidence type="ECO:0000259" key="7">
    <source>
        <dbReference type="PROSITE" id="PS51760"/>
    </source>
</evidence>
<name>A0A9P4SCX1_9PEZI</name>
<protein>
    <recommendedName>
        <fullName evidence="6">Beta-xylanase</fullName>
        <ecNumber evidence="6">3.2.1.8</ecNumber>
    </recommendedName>
</protein>
<evidence type="ECO:0000256" key="1">
    <source>
        <dbReference type="ARBA" id="ARBA00007495"/>
    </source>
</evidence>
<dbReference type="InterPro" id="IPR044846">
    <property type="entry name" value="GH10"/>
</dbReference>
<comment type="similarity">
    <text evidence="1 6">Belongs to the glycosyl hydrolase 10 (cellulase F) family.</text>
</comment>
<evidence type="ECO:0000256" key="4">
    <source>
        <dbReference type="ARBA" id="ARBA00023295"/>
    </source>
</evidence>
<dbReference type="PRINTS" id="PR00134">
    <property type="entry name" value="GLHYDRLASE10"/>
</dbReference>
<keyword evidence="2 6" id="KW-0378">Hydrolase</keyword>
<sequence length="162" mass="17272">MRSSVYSNVLGEDFIGIAFRAARKADPATKLYINDYNLDQANYAKTNGMVSKVQKWKAAGVPIDGIGSQGHLQSGQGAGHPAAMQKLCAVVDECAITELDIVGASSNDYVSTVNGCLNIANCVGVTVWGVRDPDSWRAQNNPLLFDASYKPKAPYTALCNAL</sequence>
<evidence type="ECO:0000313" key="8">
    <source>
        <dbReference type="EMBL" id="KAF2839313.1"/>
    </source>
</evidence>
<keyword evidence="4 6" id="KW-0326">Glycosidase</keyword>
<dbReference type="EC" id="3.2.1.8" evidence="6"/>
<dbReference type="Proteomes" id="UP000799429">
    <property type="component" value="Unassembled WGS sequence"/>
</dbReference>
<evidence type="ECO:0000313" key="9">
    <source>
        <dbReference type="Proteomes" id="UP000799429"/>
    </source>
</evidence>
<dbReference type="PANTHER" id="PTHR31490">
    <property type="entry name" value="GLYCOSYL HYDROLASE"/>
    <property type="match status" value="1"/>
</dbReference>
<dbReference type="SMART" id="SM00633">
    <property type="entry name" value="Glyco_10"/>
    <property type="match status" value="1"/>
</dbReference>
<dbReference type="EMBL" id="MU006095">
    <property type="protein sequence ID" value="KAF2839313.1"/>
    <property type="molecule type" value="Genomic_DNA"/>
</dbReference>
<dbReference type="AlphaFoldDB" id="A0A9P4SCX1"/>
<proteinExistence type="inferred from homology"/>
<evidence type="ECO:0000256" key="5">
    <source>
        <dbReference type="ARBA" id="ARBA00023326"/>
    </source>
</evidence>
<dbReference type="Gene3D" id="3.20.20.80">
    <property type="entry name" value="Glycosidases"/>
    <property type="match status" value="1"/>
</dbReference>
<evidence type="ECO:0000256" key="2">
    <source>
        <dbReference type="ARBA" id="ARBA00022801"/>
    </source>
</evidence>
<gene>
    <name evidence="8" type="ORF">M501DRAFT_1003900</name>
</gene>
<dbReference type="OrthoDB" id="3055998at2759"/>
<dbReference type="InterPro" id="IPR001000">
    <property type="entry name" value="GH10_dom"/>
</dbReference>
<organism evidence="8 9">
    <name type="scientific">Patellaria atrata CBS 101060</name>
    <dbReference type="NCBI Taxonomy" id="1346257"/>
    <lineage>
        <taxon>Eukaryota</taxon>
        <taxon>Fungi</taxon>
        <taxon>Dikarya</taxon>
        <taxon>Ascomycota</taxon>
        <taxon>Pezizomycotina</taxon>
        <taxon>Dothideomycetes</taxon>
        <taxon>Dothideomycetes incertae sedis</taxon>
        <taxon>Patellariales</taxon>
        <taxon>Patellariaceae</taxon>
        <taxon>Patellaria</taxon>
    </lineage>
</organism>